<dbReference type="InterPro" id="IPR036291">
    <property type="entry name" value="NAD(P)-bd_dom_sf"/>
</dbReference>
<dbReference type="GO" id="GO:0016491">
    <property type="term" value="F:oxidoreductase activity"/>
    <property type="evidence" value="ECO:0007669"/>
    <property type="project" value="UniProtKB-KW"/>
</dbReference>
<dbReference type="Gene3D" id="3.40.50.720">
    <property type="entry name" value="NAD(P)-binding Rossmann-like Domain"/>
    <property type="match status" value="1"/>
</dbReference>
<dbReference type="AlphaFoldDB" id="A0AAQ1GPW1"/>
<dbReference type="InterPro" id="IPR057326">
    <property type="entry name" value="KR_dom"/>
</dbReference>
<dbReference type="FunFam" id="3.40.50.720:FF:000084">
    <property type="entry name" value="Short-chain dehydrogenase reductase"/>
    <property type="match status" value="1"/>
</dbReference>
<dbReference type="Pfam" id="PF13561">
    <property type="entry name" value="adh_short_C2"/>
    <property type="match status" value="1"/>
</dbReference>
<dbReference type="PANTHER" id="PTHR43477:SF1">
    <property type="entry name" value="DIHYDROANTICAPSIN 7-DEHYDROGENASE"/>
    <property type="match status" value="1"/>
</dbReference>
<dbReference type="EMBL" id="FNZM01000039">
    <property type="protein sequence ID" value="SEK15459.1"/>
    <property type="molecule type" value="Genomic_DNA"/>
</dbReference>
<evidence type="ECO:0000256" key="1">
    <source>
        <dbReference type="ARBA" id="ARBA00006484"/>
    </source>
</evidence>
<organism evidence="4 5">
    <name type="scientific">Paraburkholderia tropica</name>
    <dbReference type="NCBI Taxonomy" id="92647"/>
    <lineage>
        <taxon>Bacteria</taxon>
        <taxon>Pseudomonadati</taxon>
        <taxon>Pseudomonadota</taxon>
        <taxon>Betaproteobacteria</taxon>
        <taxon>Burkholderiales</taxon>
        <taxon>Burkholderiaceae</taxon>
        <taxon>Paraburkholderia</taxon>
    </lineage>
</organism>
<proteinExistence type="inferred from homology"/>
<dbReference type="SUPFAM" id="SSF51735">
    <property type="entry name" value="NAD(P)-binding Rossmann-fold domains"/>
    <property type="match status" value="1"/>
</dbReference>
<evidence type="ECO:0000313" key="5">
    <source>
        <dbReference type="Proteomes" id="UP000183529"/>
    </source>
</evidence>
<evidence type="ECO:0000256" key="2">
    <source>
        <dbReference type="ARBA" id="ARBA00023002"/>
    </source>
</evidence>
<feature type="domain" description="Ketoreductase" evidence="3">
    <location>
        <begin position="24"/>
        <end position="198"/>
    </location>
</feature>
<dbReference type="InterPro" id="IPR002347">
    <property type="entry name" value="SDR_fam"/>
</dbReference>
<gene>
    <name evidence="4" type="ORF">SAMN05216550_13918</name>
</gene>
<keyword evidence="2" id="KW-0560">Oxidoreductase</keyword>
<evidence type="ECO:0000313" key="4">
    <source>
        <dbReference type="EMBL" id="SEK15459.1"/>
    </source>
</evidence>
<comment type="caution">
    <text evidence="4">The sequence shown here is derived from an EMBL/GenBank/DDBJ whole genome shotgun (WGS) entry which is preliminary data.</text>
</comment>
<dbReference type="PANTHER" id="PTHR43477">
    <property type="entry name" value="DIHYDROANTICAPSIN 7-DEHYDROGENASE"/>
    <property type="match status" value="1"/>
</dbReference>
<protein>
    <submittedName>
        <fullName evidence="4">NAD(P)-dependent dehydrogenase, short-chain alcohol dehydrogenase family</fullName>
    </submittedName>
</protein>
<dbReference type="CDD" id="cd05233">
    <property type="entry name" value="SDR_c"/>
    <property type="match status" value="1"/>
</dbReference>
<dbReference type="SMART" id="SM00822">
    <property type="entry name" value="PKS_KR"/>
    <property type="match status" value="1"/>
</dbReference>
<reference evidence="4 5" key="1">
    <citation type="submission" date="2016-10" db="EMBL/GenBank/DDBJ databases">
        <authorList>
            <person name="Varghese N."/>
            <person name="Submissions S."/>
        </authorList>
    </citation>
    <scope>NUCLEOTIDE SEQUENCE [LARGE SCALE GENOMIC DNA]</scope>
    <source>
        <strain evidence="4 5">LMG 22274</strain>
    </source>
</reference>
<comment type="similarity">
    <text evidence="1">Belongs to the short-chain dehydrogenases/reductases (SDR) family.</text>
</comment>
<evidence type="ECO:0000259" key="3">
    <source>
        <dbReference type="SMART" id="SM00822"/>
    </source>
</evidence>
<sequence>MTFSAFGVVKLEQRKELNMRLKNKSALITGGTSGIGLATAKLFIAEGARVAVTGRDETVFDRVKAELGEHALVLKGDVRSIDDMRAIAAEMKAQFGGLDIVFANAGWAFPSALNDIDEKLYSEIMDINVKGVVFTLQAVLPDLHEGSSVILNTSFVAQTGKHGISLTAAAKAAVRSLARSWSYEFLDRKIRFNAIAPGAIDTPLISRWGMSEEWVRDRKAEFAEAIPAGHLGRAEDIAYAALYLASDESAYVIGTELIVDGGASQL</sequence>
<name>A0AAQ1GPW1_9BURK</name>
<dbReference type="Proteomes" id="UP000183529">
    <property type="component" value="Unassembled WGS sequence"/>
</dbReference>
<dbReference type="PRINTS" id="PR00081">
    <property type="entry name" value="GDHRDH"/>
</dbReference>
<accession>A0AAQ1GPW1</accession>
<dbReference type="InterPro" id="IPR051122">
    <property type="entry name" value="SDR_DHRS6-like"/>
</dbReference>